<dbReference type="EMBL" id="OA883930">
    <property type="protein sequence ID" value="CAD7280010.1"/>
    <property type="molecule type" value="Genomic_DNA"/>
</dbReference>
<name>A0A7R9BR47_9CRUS</name>
<keyword evidence="3" id="KW-1185">Reference proteome</keyword>
<evidence type="ECO:0000313" key="2">
    <source>
        <dbReference type="EMBL" id="CAD7280010.1"/>
    </source>
</evidence>
<evidence type="ECO:0000313" key="3">
    <source>
        <dbReference type="Proteomes" id="UP000678499"/>
    </source>
</evidence>
<dbReference type="AlphaFoldDB" id="A0A7R9BR47"/>
<feature type="region of interest" description="Disordered" evidence="1">
    <location>
        <begin position="75"/>
        <end position="141"/>
    </location>
</feature>
<reference evidence="2" key="1">
    <citation type="submission" date="2020-11" db="EMBL/GenBank/DDBJ databases">
        <authorList>
            <person name="Tran Van P."/>
        </authorList>
    </citation>
    <scope>NUCLEOTIDE SEQUENCE</scope>
</reference>
<gene>
    <name evidence="2" type="ORF">NMOB1V02_LOCUS7674</name>
</gene>
<feature type="region of interest" description="Disordered" evidence="1">
    <location>
        <begin position="13"/>
        <end position="48"/>
    </location>
</feature>
<sequence>MTGGVKCNASFRAALDGDDDNGDPASGNEPCRNGNDTKSASGTLTTSMAGRPIAVELCDDDEDLDAVAVAMQRKDECLHGSSGRKKAACSPLSRRAARRTRPRLSPLATPSSTSSPSSGTETESVSTKASLPHSRHHRLTR</sequence>
<dbReference type="EMBL" id="CAJPEX010001893">
    <property type="protein sequence ID" value="CAG0920162.1"/>
    <property type="molecule type" value="Genomic_DNA"/>
</dbReference>
<accession>A0A7R9BR47</accession>
<feature type="compositionally biased region" description="Low complexity" evidence="1">
    <location>
        <begin position="103"/>
        <end position="127"/>
    </location>
</feature>
<proteinExistence type="predicted"/>
<organism evidence="2">
    <name type="scientific">Notodromas monacha</name>
    <dbReference type="NCBI Taxonomy" id="399045"/>
    <lineage>
        <taxon>Eukaryota</taxon>
        <taxon>Metazoa</taxon>
        <taxon>Ecdysozoa</taxon>
        <taxon>Arthropoda</taxon>
        <taxon>Crustacea</taxon>
        <taxon>Oligostraca</taxon>
        <taxon>Ostracoda</taxon>
        <taxon>Podocopa</taxon>
        <taxon>Podocopida</taxon>
        <taxon>Cypridocopina</taxon>
        <taxon>Cypridoidea</taxon>
        <taxon>Cyprididae</taxon>
        <taxon>Notodromas</taxon>
    </lineage>
</organism>
<protein>
    <submittedName>
        <fullName evidence="2">Uncharacterized protein</fullName>
    </submittedName>
</protein>
<feature type="compositionally biased region" description="Polar residues" evidence="1">
    <location>
        <begin position="34"/>
        <end position="48"/>
    </location>
</feature>
<evidence type="ECO:0000256" key="1">
    <source>
        <dbReference type="SAM" id="MobiDB-lite"/>
    </source>
</evidence>
<dbReference type="Proteomes" id="UP000678499">
    <property type="component" value="Unassembled WGS sequence"/>
</dbReference>